<gene>
    <name evidence="1" type="ORF">A0U89_10450</name>
</gene>
<keyword evidence="2" id="KW-1185">Reference proteome</keyword>
<accession>A0A1D8UV26</accession>
<organism evidence="1 2">
    <name type="scientific">Kozakia baliensis</name>
    <dbReference type="NCBI Taxonomy" id="153496"/>
    <lineage>
        <taxon>Bacteria</taxon>
        <taxon>Pseudomonadati</taxon>
        <taxon>Pseudomonadota</taxon>
        <taxon>Alphaproteobacteria</taxon>
        <taxon>Acetobacterales</taxon>
        <taxon>Acetobacteraceae</taxon>
        <taxon>Kozakia</taxon>
    </lineage>
</organism>
<proteinExistence type="predicted"/>
<dbReference type="STRING" id="153496.A0U89_10450"/>
<name>A0A1D8UV26_9PROT</name>
<reference evidence="1 2" key="1">
    <citation type="journal article" date="2016" name="Microb. Cell Fact.">
        <title>Dissection of exopolysaccharide biosynthesis in Kozakia baliensis.</title>
        <authorList>
            <person name="Brandt J.U."/>
            <person name="Jakob F."/>
            <person name="Behr J."/>
            <person name="Geissler A.J."/>
            <person name="Vogel R.F."/>
        </authorList>
    </citation>
    <scope>NUCLEOTIDE SEQUENCE [LARGE SCALE GENOMIC DNA]</scope>
    <source>
        <strain evidence="1 2">DSM 14400</strain>
    </source>
</reference>
<dbReference type="EMBL" id="CP014674">
    <property type="protein sequence ID" value="AOX17490.1"/>
    <property type="molecule type" value="Genomic_DNA"/>
</dbReference>
<dbReference type="Proteomes" id="UP000179145">
    <property type="component" value="Chromosome"/>
</dbReference>
<dbReference type="AlphaFoldDB" id="A0A1D8UV26"/>
<evidence type="ECO:0000313" key="2">
    <source>
        <dbReference type="Proteomes" id="UP000179145"/>
    </source>
</evidence>
<dbReference type="KEGG" id="kba:A0U89_10450"/>
<protein>
    <submittedName>
        <fullName evidence="1">Uncharacterized protein</fullName>
    </submittedName>
</protein>
<dbReference type="eggNOG" id="ENOG5033MTT">
    <property type="taxonomic scope" value="Bacteria"/>
</dbReference>
<evidence type="ECO:0000313" key="1">
    <source>
        <dbReference type="EMBL" id="AOX17490.1"/>
    </source>
</evidence>
<sequence length="348" mass="38465">MAIKQIFISQTNAVVPCYKLRQIVIGYYTAEEQAPCHRSKTLWQTALFAACTPVARADGTSQTKASHAVIASNGTINVHGLSEEEIRHSVEQLTATPWYKQLSRWDTSLCPLIVGLPEPFKGIVFDHIQRTATMVMGTRPKHCTKNNAIIAVTQDGTQTFDEIYKRMPALGQGFDSLGYFKSDQTTPDKYDVSLLREPRPVRWYRGVTTDLADGVVGRMINLSNGRRVASIVSYGDRGILTQKDTISRTSSLILIVDLPRAAGPTWGQLADYIAFVTLASPGLGETFSRTSIMSLFNGGHFQSTAPTRLTNFDIAMLKSLYKADNDVEAHDEQAQIAHDVTHALARQE</sequence>